<dbReference type="SUPFAM" id="SSF53474">
    <property type="entry name" value="alpha/beta-Hydrolases"/>
    <property type="match status" value="1"/>
</dbReference>
<dbReference type="Gene3D" id="3.40.50.1820">
    <property type="entry name" value="alpha/beta hydrolase"/>
    <property type="match status" value="1"/>
</dbReference>
<gene>
    <name evidence="4" type="ORF">DH2020_004467</name>
</gene>
<evidence type="ECO:0000259" key="3">
    <source>
        <dbReference type="Pfam" id="PF00561"/>
    </source>
</evidence>
<dbReference type="InterPro" id="IPR000639">
    <property type="entry name" value="Epox_hydrolase-like"/>
</dbReference>
<organism evidence="4 5">
    <name type="scientific">Rehmannia glutinosa</name>
    <name type="common">Chinese foxglove</name>
    <dbReference type="NCBI Taxonomy" id="99300"/>
    <lineage>
        <taxon>Eukaryota</taxon>
        <taxon>Viridiplantae</taxon>
        <taxon>Streptophyta</taxon>
        <taxon>Embryophyta</taxon>
        <taxon>Tracheophyta</taxon>
        <taxon>Spermatophyta</taxon>
        <taxon>Magnoliopsida</taxon>
        <taxon>eudicotyledons</taxon>
        <taxon>Gunneridae</taxon>
        <taxon>Pentapetalae</taxon>
        <taxon>asterids</taxon>
        <taxon>lamiids</taxon>
        <taxon>Lamiales</taxon>
        <taxon>Orobanchaceae</taxon>
        <taxon>Rehmannieae</taxon>
        <taxon>Rehmannia</taxon>
    </lineage>
</organism>
<evidence type="ECO:0000256" key="1">
    <source>
        <dbReference type="ARBA" id="ARBA00022801"/>
    </source>
</evidence>
<keyword evidence="5" id="KW-1185">Reference proteome</keyword>
<dbReference type="PANTHER" id="PTHR43329">
    <property type="entry name" value="EPOXIDE HYDROLASE"/>
    <property type="match status" value="1"/>
</dbReference>
<accession>A0ABR0XPV5</accession>
<dbReference type="Pfam" id="PF00561">
    <property type="entry name" value="Abhydrolase_1"/>
    <property type="match status" value="1"/>
</dbReference>
<keyword evidence="1" id="KW-0378">Hydrolase</keyword>
<dbReference type="Proteomes" id="UP001318860">
    <property type="component" value="Unassembled WGS sequence"/>
</dbReference>
<sequence>MERIEHKTLSVNGLNMHVAELGQGPIILFLHGFPECWYTWRHQMIYFASHGYRAVAPDLRGFADTTGSTVSDPAKFTTLHVVGDVVLLIEAVAPPNEKVFVVGHDWGAIIAWSLCMYRPDKVKALVNMSVLFSRRNPIRKPFEMLRGVYGDDYYICRFQVVRATFTWRDLIDLIVPLSNLTNSGEVPGEIEHEFAHIGCKTVLKHFLTYRNPGPLHLPKVKPFPDTPITLPSWLSEQDVDYYATKYEATGFTGALNYYRALDINWELTAAWTGCQIKVPVKFMVGDVDLTYNAPGTKEYIEKGGFKKDVPLLKEIVVMEGVGHFIHQEKPAEVNAHIHSFFKNFVSSSCSAL</sequence>
<name>A0ABR0XPV5_REHGL</name>
<dbReference type="InterPro" id="IPR029058">
    <property type="entry name" value="AB_hydrolase_fold"/>
</dbReference>
<dbReference type="EMBL" id="JABTTQ020000003">
    <property type="protein sequence ID" value="KAK6161086.1"/>
    <property type="molecule type" value="Genomic_DNA"/>
</dbReference>
<comment type="caution">
    <text evidence="4">The sequence shown here is derived from an EMBL/GenBank/DDBJ whole genome shotgun (WGS) entry which is preliminary data.</text>
</comment>
<evidence type="ECO:0000313" key="5">
    <source>
        <dbReference type="Proteomes" id="UP001318860"/>
    </source>
</evidence>
<dbReference type="PRINTS" id="PR00111">
    <property type="entry name" value="ABHYDROLASE"/>
</dbReference>
<comment type="similarity">
    <text evidence="2">Belongs to the AB hydrolase superfamily. Epoxide hydrolase family.</text>
</comment>
<protein>
    <recommendedName>
        <fullName evidence="3">AB hydrolase-1 domain-containing protein</fullName>
    </recommendedName>
</protein>
<reference evidence="4 5" key="1">
    <citation type="journal article" date="2021" name="Comput. Struct. Biotechnol. J.">
        <title>De novo genome assembly of the potent medicinal plant Rehmannia glutinosa using nanopore technology.</title>
        <authorList>
            <person name="Ma L."/>
            <person name="Dong C."/>
            <person name="Song C."/>
            <person name="Wang X."/>
            <person name="Zheng X."/>
            <person name="Niu Y."/>
            <person name="Chen S."/>
            <person name="Feng W."/>
        </authorList>
    </citation>
    <scope>NUCLEOTIDE SEQUENCE [LARGE SCALE GENOMIC DNA]</scope>
    <source>
        <strain evidence="4">DH-2019</strain>
    </source>
</reference>
<feature type="domain" description="AB hydrolase-1" evidence="3">
    <location>
        <begin position="25"/>
        <end position="132"/>
    </location>
</feature>
<dbReference type="InterPro" id="IPR000073">
    <property type="entry name" value="AB_hydrolase_1"/>
</dbReference>
<dbReference type="PRINTS" id="PR00412">
    <property type="entry name" value="EPOXHYDRLASE"/>
</dbReference>
<evidence type="ECO:0000256" key="2">
    <source>
        <dbReference type="ARBA" id="ARBA00038334"/>
    </source>
</evidence>
<evidence type="ECO:0000313" key="4">
    <source>
        <dbReference type="EMBL" id="KAK6161086.1"/>
    </source>
</evidence>
<proteinExistence type="inferred from homology"/>